<gene>
    <name evidence="2" type="ORF">SUGI_1445990</name>
    <name evidence="3" type="ORF">SUGI_1453380</name>
</gene>
<accession>A0AAD3NRF9</accession>
<dbReference type="InterPro" id="IPR025315">
    <property type="entry name" value="DUF4220"/>
</dbReference>
<feature type="domain" description="DUF4220" evidence="1">
    <location>
        <begin position="25"/>
        <end position="110"/>
    </location>
</feature>
<dbReference type="Pfam" id="PF13968">
    <property type="entry name" value="DUF4220"/>
    <property type="match status" value="1"/>
</dbReference>
<reference evidence="3" key="1">
    <citation type="submission" date="2022-12" db="EMBL/GenBank/DDBJ databases">
        <title>Chromosome-Level Genome Assembly of Japanese Cedar (Cryptomeriajaponica D. Don).</title>
        <authorList>
            <person name="Fujino T."/>
            <person name="Yamaguchi K."/>
            <person name="Yokoyama T."/>
            <person name="Hamanaka T."/>
            <person name="Harazono Y."/>
            <person name="Kamada H."/>
            <person name="Kobayashi W."/>
            <person name="Ujino-Ihara T."/>
            <person name="Uchiyama K."/>
            <person name="Matsumoto A."/>
            <person name="Izuno A."/>
            <person name="Tsumura Y."/>
            <person name="Toyoda A."/>
            <person name="Shigenobu S."/>
            <person name="Moriguchi Y."/>
            <person name="Ueno S."/>
            <person name="Kasahara M."/>
        </authorList>
    </citation>
    <scope>NUCLEOTIDE SEQUENCE</scope>
</reference>
<dbReference type="PANTHER" id="PTHR31325">
    <property type="entry name" value="OS01G0798800 PROTEIN-RELATED"/>
    <property type="match status" value="1"/>
</dbReference>
<keyword evidence="4" id="KW-1185">Reference proteome</keyword>
<evidence type="ECO:0000313" key="2">
    <source>
        <dbReference type="EMBL" id="GLJ58397.1"/>
    </source>
</evidence>
<evidence type="ECO:0000313" key="3">
    <source>
        <dbReference type="EMBL" id="GLJ58504.1"/>
    </source>
</evidence>
<evidence type="ECO:0000313" key="4">
    <source>
        <dbReference type="Proteomes" id="UP001234787"/>
    </source>
</evidence>
<name>A0AAD3NRF9_CRYJA</name>
<organism evidence="3 4">
    <name type="scientific">Cryptomeria japonica</name>
    <name type="common">Japanese cedar</name>
    <name type="synonym">Cupressus japonica</name>
    <dbReference type="NCBI Taxonomy" id="3369"/>
    <lineage>
        <taxon>Eukaryota</taxon>
        <taxon>Viridiplantae</taxon>
        <taxon>Streptophyta</taxon>
        <taxon>Embryophyta</taxon>
        <taxon>Tracheophyta</taxon>
        <taxon>Spermatophyta</taxon>
        <taxon>Pinopsida</taxon>
        <taxon>Pinidae</taxon>
        <taxon>Conifers II</taxon>
        <taxon>Cupressales</taxon>
        <taxon>Cupressaceae</taxon>
        <taxon>Cryptomeria</taxon>
    </lineage>
</organism>
<dbReference type="EMBL" id="BSEH01000371">
    <property type="protein sequence ID" value="GLJ58397.1"/>
    <property type="molecule type" value="Genomic_DNA"/>
</dbReference>
<dbReference type="Proteomes" id="UP001234787">
    <property type="component" value="Unassembled WGS sequence"/>
</dbReference>
<dbReference type="EMBL" id="BSEH01000405">
    <property type="protein sequence ID" value="GLJ58504.1"/>
    <property type="molecule type" value="Genomic_DNA"/>
</dbReference>
<evidence type="ECO:0000259" key="1">
    <source>
        <dbReference type="Pfam" id="PF13968"/>
    </source>
</evidence>
<proteinExistence type="predicted"/>
<sequence length="285" mass="32164">MGDQAFGSDKHGGAAYAGCLWCPQAPLLLLHLGSPDAITAYALADNELWLRYACTMVYQVSVAGYVMCICKQEGFVFAAGFLLLVAGVCKYVERTAALAFATYFEIVNSTEPIFKFMEHEDKIEPGEFNYIVVGEKQLNDCACCGGLSILQSSDIGLEIRKRLGNQYWKNVIPQYRVIDTCFKTKSSCIWKVARKYPRSFIVLWYIKLRYTSATAVEDDLKQLIFQKLQNVCSPDEDIAICKFYAFEACLSEDLKWASKMDVEDLILTWHIATAICEEHWKPNPG</sequence>
<comment type="caution">
    <text evidence="3">The sequence shown here is derived from an EMBL/GenBank/DDBJ whole genome shotgun (WGS) entry which is preliminary data.</text>
</comment>
<dbReference type="AlphaFoldDB" id="A0AAD3NRF9"/>
<protein>
    <recommendedName>
        <fullName evidence="1">DUF4220 domain-containing protein</fullName>
    </recommendedName>
</protein>